<dbReference type="PROSITE" id="PS50297">
    <property type="entry name" value="ANK_REP_REGION"/>
    <property type="match status" value="3"/>
</dbReference>
<dbReference type="Gene3D" id="1.25.40.20">
    <property type="entry name" value="Ankyrin repeat-containing domain"/>
    <property type="match status" value="2"/>
</dbReference>
<keyword evidence="7" id="KW-1053">Target membrane</keyword>
<evidence type="ECO:0000256" key="3">
    <source>
        <dbReference type="ARBA" id="ARBA00022537"/>
    </source>
</evidence>
<dbReference type="GO" id="GO:0044218">
    <property type="term" value="C:other organism cell membrane"/>
    <property type="evidence" value="ECO:0007669"/>
    <property type="project" value="UniProtKB-KW"/>
</dbReference>
<dbReference type="PROSITE" id="PS50088">
    <property type="entry name" value="ANK_REPEAT"/>
    <property type="match status" value="3"/>
</dbReference>
<dbReference type="GO" id="GO:0004842">
    <property type="term" value="F:ubiquitin-protein transferase activity"/>
    <property type="evidence" value="ECO:0007669"/>
    <property type="project" value="TreeGrafter"/>
</dbReference>
<dbReference type="Proteomes" id="UP001321473">
    <property type="component" value="Unassembled WGS sequence"/>
</dbReference>
<proteinExistence type="predicted"/>
<dbReference type="SMART" id="SM00248">
    <property type="entry name" value="ANK"/>
    <property type="match status" value="4"/>
</dbReference>
<evidence type="ECO:0000256" key="1">
    <source>
        <dbReference type="ARBA" id="ARBA00004175"/>
    </source>
</evidence>
<dbReference type="Pfam" id="PF00023">
    <property type="entry name" value="Ank"/>
    <property type="match status" value="1"/>
</dbReference>
<dbReference type="GO" id="GO:0070531">
    <property type="term" value="C:BRCA1-A complex"/>
    <property type="evidence" value="ECO:0007669"/>
    <property type="project" value="TreeGrafter"/>
</dbReference>
<accession>A0AAQ4FHG4</accession>
<keyword evidence="4" id="KW-0677">Repeat</keyword>
<keyword evidence="5" id="KW-0800">Toxin</keyword>
<evidence type="ECO:0000256" key="6">
    <source>
        <dbReference type="ARBA" id="ARBA00023043"/>
    </source>
</evidence>
<dbReference type="InterPro" id="IPR002110">
    <property type="entry name" value="Ankyrin_rpt"/>
</dbReference>
<protein>
    <recommendedName>
        <fullName evidence="11">Ankyrin</fullName>
    </recommendedName>
</protein>
<feature type="repeat" description="ANK" evidence="8">
    <location>
        <begin position="58"/>
        <end position="90"/>
    </location>
</feature>
<dbReference type="EMBL" id="JARKHS020003028">
    <property type="protein sequence ID" value="KAK8786092.1"/>
    <property type="molecule type" value="Genomic_DNA"/>
</dbReference>
<evidence type="ECO:0008006" key="11">
    <source>
        <dbReference type="Google" id="ProtNLM"/>
    </source>
</evidence>
<evidence type="ECO:0000256" key="8">
    <source>
        <dbReference type="PROSITE-ProRule" id="PRU00023"/>
    </source>
</evidence>
<keyword evidence="5" id="KW-0638">Presynaptic neurotoxin</keyword>
<dbReference type="InterPro" id="IPR036770">
    <property type="entry name" value="Ankyrin_rpt-contain_sf"/>
</dbReference>
<dbReference type="PANTHER" id="PTHR24171:SF9">
    <property type="entry name" value="ANKYRIN REPEAT DOMAIN-CONTAINING PROTEIN 39"/>
    <property type="match status" value="1"/>
</dbReference>
<dbReference type="PANTHER" id="PTHR24171">
    <property type="entry name" value="ANKYRIN REPEAT DOMAIN-CONTAINING PROTEIN 39-RELATED"/>
    <property type="match status" value="1"/>
</dbReference>
<keyword evidence="7" id="KW-0472">Membrane</keyword>
<dbReference type="GO" id="GO:0006887">
    <property type="term" value="P:exocytosis"/>
    <property type="evidence" value="ECO:0007669"/>
    <property type="project" value="UniProtKB-KW"/>
</dbReference>
<keyword evidence="3" id="KW-1052">Target cell membrane</keyword>
<sequence length="178" mass="19190">MMHCPHDCSHDSAVPSVHQTLDELDFSRGLLGAASDGKYEKVESLLRKGIDPDQVDAYGYCALIYACRQGHSDIVELLLGHGARPDVQTKGGATALHRASYHGHLKCVSLLLNKGADCALVDSDGKTALHKAAENGHDEVCRILLKKCPNLLAVKDIHGRTALDCALPKHSHLSNVLQ</sequence>
<evidence type="ECO:0000256" key="4">
    <source>
        <dbReference type="ARBA" id="ARBA00022737"/>
    </source>
</evidence>
<dbReference type="AlphaFoldDB" id="A0AAQ4FHG4"/>
<keyword evidence="10" id="KW-1185">Reference proteome</keyword>
<dbReference type="GO" id="GO:0044231">
    <property type="term" value="C:host cell presynaptic membrane"/>
    <property type="evidence" value="ECO:0007669"/>
    <property type="project" value="UniProtKB-KW"/>
</dbReference>
<dbReference type="GO" id="GO:0085020">
    <property type="term" value="P:protein K6-linked ubiquitination"/>
    <property type="evidence" value="ECO:0007669"/>
    <property type="project" value="TreeGrafter"/>
</dbReference>
<keyword evidence="6 8" id="KW-0040">ANK repeat</keyword>
<comment type="subcellular location">
    <subcellularLocation>
        <location evidence="1">Target cell membrane</location>
    </subcellularLocation>
</comment>
<dbReference type="GO" id="GO:0031436">
    <property type="term" value="C:BRCA1-BARD1 complex"/>
    <property type="evidence" value="ECO:0007669"/>
    <property type="project" value="TreeGrafter"/>
</dbReference>
<evidence type="ECO:0000313" key="9">
    <source>
        <dbReference type="EMBL" id="KAK8786092.1"/>
    </source>
</evidence>
<keyword evidence="2" id="KW-0268">Exocytosis</keyword>
<dbReference type="Pfam" id="PF12796">
    <property type="entry name" value="Ank_2"/>
    <property type="match status" value="1"/>
</dbReference>
<comment type="caution">
    <text evidence="9">The sequence shown here is derived from an EMBL/GenBank/DDBJ whole genome shotgun (WGS) entry which is preliminary data.</text>
</comment>
<organism evidence="9 10">
    <name type="scientific">Amblyomma americanum</name>
    <name type="common">Lone star tick</name>
    <dbReference type="NCBI Taxonomy" id="6943"/>
    <lineage>
        <taxon>Eukaryota</taxon>
        <taxon>Metazoa</taxon>
        <taxon>Ecdysozoa</taxon>
        <taxon>Arthropoda</taxon>
        <taxon>Chelicerata</taxon>
        <taxon>Arachnida</taxon>
        <taxon>Acari</taxon>
        <taxon>Parasitiformes</taxon>
        <taxon>Ixodida</taxon>
        <taxon>Ixodoidea</taxon>
        <taxon>Ixodidae</taxon>
        <taxon>Amblyomminae</taxon>
        <taxon>Amblyomma</taxon>
    </lineage>
</organism>
<gene>
    <name evidence="9" type="ORF">V5799_007543</name>
</gene>
<evidence type="ECO:0000256" key="7">
    <source>
        <dbReference type="ARBA" id="ARBA00023298"/>
    </source>
</evidence>
<name>A0AAQ4FHG4_AMBAM</name>
<keyword evidence="5" id="KW-0528">Neurotoxin</keyword>
<evidence type="ECO:0000256" key="5">
    <source>
        <dbReference type="ARBA" id="ARBA00023028"/>
    </source>
</evidence>
<evidence type="ECO:0000256" key="2">
    <source>
        <dbReference type="ARBA" id="ARBA00022483"/>
    </source>
</evidence>
<dbReference type="SUPFAM" id="SSF48403">
    <property type="entry name" value="Ankyrin repeat"/>
    <property type="match status" value="1"/>
</dbReference>
<reference evidence="9 10" key="1">
    <citation type="journal article" date="2023" name="Arcadia Sci">
        <title>De novo assembly of a long-read Amblyomma americanum tick genome.</title>
        <authorList>
            <person name="Chou S."/>
            <person name="Poskanzer K.E."/>
            <person name="Rollins M."/>
            <person name="Thuy-Boun P.S."/>
        </authorList>
    </citation>
    <scope>NUCLEOTIDE SEQUENCE [LARGE SCALE GENOMIC DNA]</scope>
    <source>
        <strain evidence="9">F_SG_1</strain>
        <tissue evidence="9">Salivary glands</tissue>
    </source>
</reference>
<feature type="repeat" description="ANK" evidence="8">
    <location>
        <begin position="124"/>
        <end position="156"/>
    </location>
</feature>
<feature type="repeat" description="ANK" evidence="8">
    <location>
        <begin position="91"/>
        <end position="123"/>
    </location>
</feature>
<evidence type="ECO:0000313" key="10">
    <source>
        <dbReference type="Proteomes" id="UP001321473"/>
    </source>
</evidence>